<dbReference type="Proteomes" id="UP001370348">
    <property type="component" value="Chromosome"/>
</dbReference>
<gene>
    <name evidence="2" type="ORF">LZC94_42050</name>
</gene>
<accession>A0ABZ2LZ54</accession>
<keyword evidence="3" id="KW-1185">Reference proteome</keyword>
<dbReference type="SUPFAM" id="SSF88723">
    <property type="entry name" value="PIN domain-like"/>
    <property type="match status" value="1"/>
</dbReference>
<dbReference type="InterPro" id="IPR002716">
    <property type="entry name" value="PIN_dom"/>
</dbReference>
<proteinExistence type="predicted"/>
<dbReference type="Gene3D" id="3.40.50.1010">
    <property type="entry name" value="5'-nuclease"/>
    <property type="match status" value="1"/>
</dbReference>
<organism evidence="2 3">
    <name type="scientific">Pendulispora albinea</name>
    <dbReference type="NCBI Taxonomy" id="2741071"/>
    <lineage>
        <taxon>Bacteria</taxon>
        <taxon>Pseudomonadati</taxon>
        <taxon>Myxococcota</taxon>
        <taxon>Myxococcia</taxon>
        <taxon>Myxococcales</taxon>
        <taxon>Sorangiineae</taxon>
        <taxon>Pendulisporaceae</taxon>
        <taxon>Pendulispora</taxon>
    </lineage>
</organism>
<feature type="domain" description="PIN" evidence="1">
    <location>
        <begin position="4"/>
        <end position="115"/>
    </location>
</feature>
<dbReference type="RefSeq" id="WP_394824016.1">
    <property type="nucleotide sequence ID" value="NZ_CP089984.1"/>
</dbReference>
<dbReference type="EMBL" id="CP089984">
    <property type="protein sequence ID" value="WXB14396.1"/>
    <property type="molecule type" value="Genomic_DNA"/>
</dbReference>
<evidence type="ECO:0000259" key="1">
    <source>
        <dbReference type="Pfam" id="PF01850"/>
    </source>
</evidence>
<dbReference type="PANTHER" id="PTHR36173:SF2">
    <property type="entry name" value="RIBONUCLEASE VAPC16"/>
    <property type="match status" value="1"/>
</dbReference>
<dbReference type="Pfam" id="PF01850">
    <property type="entry name" value="PIN"/>
    <property type="match status" value="1"/>
</dbReference>
<reference evidence="2 3" key="1">
    <citation type="submission" date="2021-12" db="EMBL/GenBank/DDBJ databases">
        <title>Discovery of the Pendulisporaceae a myxobacterial family with distinct sporulation behavior and unique specialized metabolism.</title>
        <authorList>
            <person name="Garcia R."/>
            <person name="Popoff A."/>
            <person name="Bader C.D."/>
            <person name="Loehr J."/>
            <person name="Walesch S."/>
            <person name="Walt C."/>
            <person name="Boldt J."/>
            <person name="Bunk B."/>
            <person name="Haeckl F.J.F.P.J."/>
            <person name="Gunesch A.P."/>
            <person name="Birkelbach J."/>
            <person name="Nuebel U."/>
            <person name="Pietschmann T."/>
            <person name="Bach T."/>
            <person name="Mueller R."/>
        </authorList>
    </citation>
    <scope>NUCLEOTIDE SEQUENCE [LARGE SCALE GENOMIC DNA]</scope>
    <source>
        <strain evidence="2 3">MSr11954</strain>
    </source>
</reference>
<sequence>MNLLLDTHTFLWWDENELPVRVVARIQKADQVFVSAVTAWEIAIKSGIGKLPARADVAQAIADYGFAELPIEVRHASGLRSLPLHHRDPFDRMLVAQAKAEGLAIVSRDPLLSRYPVHVVWA</sequence>
<dbReference type="InterPro" id="IPR041705">
    <property type="entry name" value="PIN_Sll0205"/>
</dbReference>
<dbReference type="InterPro" id="IPR029060">
    <property type="entry name" value="PIN-like_dom_sf"/>
</dbReference>
<name>A0ABZ2LZ54_9BACT</name>
<evidence type="ECO:0000313" key="2">
    <source>
        <dbReference type="EMBL" id="WXB14396.1"/>
    </source>
</evidence>
<protein>
    <submittedName>
        <fullName evidence="2">Type II toxin-antitoxin system VapC family toxin</fullName>
    </submittedName>
</protein>
<evidence type="ECO:0000313" key="3">
    <source>
        <dbReference type="Proteomes" id="UP001370348"/>
    </source>
</evidence>
<dbReference type="InterPro" id="IPR052919">
    <property type="entry name" value="TA_system_RNase"/>
</dbReference>
<dbReference type="CDD" id="cd09872">
    <property type="entry name" value="PIN_Sll0205-like"/>
    <property type="match status" value="1"/>
</dbReference>
<dbReference type="PANTHER" id="PTHR36173">
    <property type="entry name" value="RIBONUCLEASE VAPC16-RELATED"/>
    <property type="match status" value="1"/>
</dbReference>